<gene>
    <name evidence="6" type="ORF">CEY11_18315</name>
</gene>
<evidence type="ECO:0000259" key="5">
    <source>
        <dbReference type="PROSITE" id="PS50931"/>
    </source>
</evidence>
<dbReference type="GO" id="GO:0003677">
    <property type="term" value="F:DNA binding"/>
    <property type="evidence" value="ECO:0007669"/>
    <property type="project" value="UniProtKB-KW"/>
</dbReference>
<dbReference type="GO" id="GO:0003700">
    <property type="term" value="F:DNA-binding transcription factor activity"/>
    <property type="evidence" value="ECO:0007669"/>
    <property type="project" value="InterPro"/>
</dbReference>
<dbReference type="InterPro" id="IPR036388">
    <property type="entry name" value="WH-like_DNA-bd_sf"/>
</dbReference>
<dbReference type="AlphaFoldDB" id="A0A225M6K0"/>
<evidence type="ECO:0000256" key="2">
    <source>
        <dbReference type="ARBA" id="ARBA00023015"/>
    </source>
</evidence>
<organism evidence="6 7">
    <name type="scientific">Candidimonas nitroreducens</name>
    <dbReference type="NCBI Taxonomy" id="683354"/>
    <lineage>
        <taxon>Bacteria</taxon>
        <taxon>Pseudomonadati</taxon>
        <taxon>Pseudomonadota</taxon>
        <taxon>Betaproteobacteria</taxon>
        <taxon>Burkholderiales</taxon>
        <taxon>Alcaligenaceae</taxon>
        <taxon>Candidimonas</taxon>
    </lineage>
</organism>
<dbReference type="InterPro" id="IPR036390">
    <property type="entry name" value="WH_DNA-bd_sf"/>
</dbReference>
<keyword evidence="4" id="KW-0804">Transcription</keyword>
<dbReference type="PRINTS" id="PR00039">
    <property type="entry name" value="HTHLYSR"/>
</dbReference>
<dbReference type="Gene3D" id="1.10.10.10">
    <property type="entry name" value="Winged helix-like DNA-binding domain superfamily/Winged helix DNA-binding domain"/>
    <property type="match status" value="1"/>
</dbReference>
<evidence type="ECO:0000256" key="4">
    <source>
        <dbReference type="ARBA" id="ARBA00023163"/>
    </source>
</evidence>
<dbReference type="InterPro" id="IPR005119">
    <property type="entry name" value="LysR_subst-bd"/>
</dbReference>
<protein>
    <submittedName>
        <fullName evidence="6">LuxR family transcriptional regulator</fullName>
    </submittedName>
</protein>
<proteinExistence type="inferred from homology"/>
<evidence type="ECO:0000313" key="6">
    <source>
        <dbReference type="EMBL" id="OWT56947.1"/>
    </source>
</evidence>
<dbReference type="FunFam" id="1.10.10.10:FF:000001">
    <property type="entry name" value="LysR family transcriptional regulator"/>
    <property type="match status" value="1"/>
</dbReference>
<feature type="domain" description="HTH lysR-type" evidence="5">
    <location>
        <begin position="2"/>
        <end position="59"/>
    </location>
</feature>
<dbReference type="PROSITE" id="PS50931">
    <property type="entry name" value="HTH_LYSR"/>
    <property type="match status" value="1"/>
</dbReference>
<evidence type="ECO:0000256" key="3">
    <source>
        <dbReference type="ARBA" id="ARBA00023125"/>
    </source>
</evidence>
<reference evidence="7" key="1">
    <citation type="submission" date="2017-06" db="EMBL/GenBank/DDBJ databases">
        <title>Herbaspirillum phytohormonus sp. nov., isolated from the root nodule of Robinia pseudoacacia in lead-zinc mine.</title>
        <authorList>
            <person name="Fan M."/>
            <person name="Lin Y."/>
        </authorList>
    </citation>
    <scope>NUCLEOTIDE SEQUENCE [LARGE SCALE GENOMIC DNA]</scope>
    <source>
        <strain evidence="7">SC-089</strain>
    </source>
</reference>
<sequence>MFDLRLLRAFVAIVDAGSFTAAADRLHMTQSTISQQIARLEESVGHQLVDRGARPILATASGERLLGYARRILMLESEAHVALGDPAGASSVRIGLPEDIFSGCVAAIFKAFAATDSSIRLDITTGLSRALAEQYRGGEFDIVVVKEPAASADCFASFPEPMAWFESSGAVQAWCDPIPLVAFPPEGLYREAMFDRIERERRRWYIAFSGSSLQSVLVGVEAGLGLSLLPVQATKGRRLRIYEPFGMAPSMAVSIYTWDKSGLACVLAGKMAAALGNRQFS</sequence>
<comment type="caution">
    <text evidence="6">The sequence shown here is derived from an EMBL/GenBank/DDBJ whole genome shotgun (WGS) entry which is preliminary data.</text>
</comment>
<dbReference type="Pfam" id="PF03466">
    <property type="entry name" value="LysR_substrate"/>
    <property type="match status" value="1"/>
</dbReference>
<dbReference type="PANTHER" id="PTHR30579">
    <property type="entry name" value="TRANSCRIPTIONAL REGULATOR"/>
    <property type="match status" value="1"/>
</dbReference>
<dbReference type="Proteomes" id="UP000214603">
    <property type="component" value="Unassembled WGS sequence"/>
</dbReference>
<keyword evidence="2" id="KW-0805">Transcription regulation</keyword>
<dbReference type="InterPro" id="IPR000847">
    <property type="entry name" value="LysR_HTH_N"/>
</dbReference>
<dbReference type="InterPro" id="IPR050176">
    <property type="entry name" value="LTTR"/>
</dbReference>
<evidence type="ECO:0000256" key="1">
    <source>
        <dbReference type="ARBA" id="ARBA00009437"/>
    </source>
</evidence>
<dbReference type="Pfam" id="PF00126">
    <property type="entry name" value="HTH_1"/>
    <property type="match status" value="1"/>
</dbReference>
<keyword evidence="7" id="KW-1185">Reference proteome</keyword>
<accession>A0A225M6K0</accession>
<name>A0A225M6K0_9BURK</name>
<comment type="similarity">
    <text evidence="1">Belongs to the LysR transcriptional regulatory family.</text>
</comment>
<dbReference type="PANTHER" id="PTHR30579:SF7">
    <property type="entry name" value="HTH-TYPE TRANSCRIPTIONAL REGULATOR LRHA-RELATED"/>
    <property type="match status" value="1"/>
</dbReference>
<dbReference type="SUPFAM" id="SSF53850">
    <property type="entry name" value="Periplasmic binding protein-like II"/>
    <property type="match status" value="1"/>
</dbReference>
<evidence type="ECO:0000313" key="7">
    <source>
        <dbReference type="Proteomes" id="UP000214603"/>
    </source>
</evidence>
<dbReference type="EMBL" id="NJIH01000010">
    <property type="protein sequence ID" value="OWT56947.1"/>
    <property type="molecule type" value="Genomic_DNA"/>
</dbReference>
<dbReference type="SUPFAM" id="SSF46785">
    <property type="entry name" value="Winged helix' DNA-binding domain"/>
    <property type="match status" value="1"/>
</dbReference>
<keyword evidence="3" id="KW-0238">DNA-binding</keyword>
<dbReference type="OrthoDB" id="9789529at2"/>
<dbReference type="Gene3D" id="3.40.190.10">
    <property type="entry name" value="Periplasmic binding protein-like II"/>
    <property type="match status" value="2"/>
</dbReference>